<keyword evidence="2" id="KW-1185">Reference proteome</keyword>
<protein>
    <submittedName>
        <fullName evidence="1">Uncharacterized protein</fullName>
    </submittedName>
</protein>
<comment type="caution">
    <text evidence="1">The sequence shown here is derived from an EMBL/GenBank/DDBJ whole genome shotgun (WGS) entry which is preliminary data.</text>
</comment>
<evidence type="ECO:0000313" key="2">
    <source>
        <dbReference type="Proteomes" id="UP000650466"/>
    </source>
</evidence>
<organism evidence="1 2">
    <name type="scientific">Paenibacillus sedimenti</name>
    <dbReference type="NCBI Taxonomy" id="2770274"/>
    <lineage>
        <taxon>Bacteria</taxon>
        <taxon>Bacillati</taxon>
        <taxon>Bacillota</taxon>
        <taxon>Bacilli</taxon>
        <taxon>Bacillales</taxon>
        <taxon>Paenibacillaceae</taxon>
        <taxon>Paenibacillus</taxon>
    </lineage>
</organism>
<dbReference type="Proteomes" id="UP000650466">
    <property type="component" value="Unassembled WGS sequence"/>
</dbReference>
<proteinExistence type="predicted"/>
<dbReference type="AlphaFoldDB" id="A0A926KM05"/>
<gene>
    <name evidence="1" type="ORF">ICC18_06530</name>
</gene>
<evidence type="ECO:0000313" key="1">
    <source>
        <dbReference type="EMBL" id="MBD0379762.1"/>
    </source>
</evidence>
<sequence>MSFSIQDMSSYGADLSLKGEFIFSGANHGEELTGIFRYTTGRSEMIIPHQKQDLEWNLVQSCRRYFV</sequence>
<name>A0A926KM05_9BACL</name>
<reference evidence="1" key="1">
    <citation type="submission" date="2020-09" db="EMBL/GenBank/DDBJ databases">
        <title>Draft Genome Sequence of Paenibacillus sp. WST5.</title>
        <authorList>
            <person name="Bao Z."/>
        </authorList>
    </citation>
    <scope>NUCLEOTIDE SEQUENCE</scope>
    <source>
        <strain evidence="1">WST5</strain>
    </source>
</reference>
<dbReference type="EMBL" id="JACVVD010000002">
    <property type="protein sequence ID" value="MBD0379762.1"/>
    <property type="molecule type" value="Genomic_DNA"/>
</dbReference>
<accession>A0A926KM05</accession>